<feature type="domain" description="HTH myb-type" evidence="9">
    <location>
        <begin position="40"/>
        <end position="80"/>
    </location>
</feature>
<dbReference type="InterPro" id="IPR017930">
    <property type="entry name" value="Myb_dom"/>
</dbReference>
<evidence type="ECO:0000256" key="5">
    <source>
        <dbReference type="ARBA" id="ARBA00023163"/>
    </source>
</evidence>
<keyword evidence="2" id="KW-0677">Repeat</keyword>
<dbReference type="Proteomes" id="UP000489600">
    <property type="component" value="Unassembled WGS sequence"/>
</dbReference>
<comment type="subcellular location">
    <subcellularLocation>
        <location evidence="1">Nucleus</location>
    </subcellularLocation>
</comment>
<sequence>MKTKRQIEELKRKQYQRKRDSKLVETEARRGSWNAVQSLRPNLKKRAFSQEEEQFIVEMHAKMGNKWAQMAEHLPGRTDI</sequence>
<evidence type="ECO:0000256" key="6">
    <source>
        <dbReference type="ARBA" id="ARBA00023242"/>
    </source>
</evidence>
<evidence type="ECO:0000256" key="2">
    <source>
        <dbReference type="ARBA" id="ARBA00022737"/>
    </source>
</evidence>
<dbReference type="GO" id="GO:0003677">
    <property type="term" value="F:DNA binding"/>
    <property type="evidence" value="ECO:0007669"/>
    <property type="project" value="UniProtKB-KW"/>
</dbReference>
<dbReference type="PANTHER" id="PTHR47995:SF18">
    <property type="entry name" value="TRANSCRIPTION FACTOR MYB65"/>
    <property type="match status" value="1"/>
</dbReference>
<keyword evidence="5" id="KW-0804">Transcription</keyword>
<dbReference type="PANTHER" id="PTHR47995">
    <property type="entry name" value="TRANSCRIPTION FACTOR MYB33-RELATED"/>
    <property type="match status" value="1"/>
</dbReference>
<dbReference type="InterPro" id="IPR001005">
    <property type="entry name" value="SANT/Myb"/>
</dbReference>
<dbReference type="AlphaFoldDB" id="A0A565B6G6"/>
<feature type="domain" description="Myb-like" evidence="8">
    <location>
        <begin position="40"/>
        <end position="80"/>
    </location>
</feature>
<keyword evidence="3" id="KW-0805">Transcription regulation</keyword>
<dbReference type="InterPro" id="IPR009057">
    <property type="entry name" value="Homeodomain-like_sf"/>
</dbReference>
<evidence type="ECO:0000313" key="10">
    <source>
        <dbReference type="EMBL" id="VVA97231.1"/>
    </source>
</evidence>
<feature type="region of interest" description="Disordered" evidence="7">
    <location>
        <begin position="1"/>
        <end position="23"/>
    </location>
</feature>
<keyword evidence="11" id="KW-1185">Reference proteome</keyword>
<keyword evidence="4" id="KW-0238">DNA-binding</keyword>
<comment type="caution">
    <text evidence="10">The sequence shown here is derived from an EMBL/GenBank/DDBJ whole genome shotgun (WGS) entry which is preliminary data.</text>
</comment>
<dbReference type="SUPFAM" id="SSF46689">
    <property type="entry name" value="Homeodomain-like"/>
    <property type="match status" value="1"/>
</dbReference>
<evidence type="ECO:0000256" key="1">
    <source>
        <dbReference type="ARBA" id="ARBA00004123"/>
    </source>
</evidence>
<dbReference type="CDD" id="cd00167">
    <property type="entry name" value="SANT"/>
    <property type="match status" value="1"/>
</dbReference>
<evidence type="ECO:0000259" key="8">
    <source>
        <dbReference type="PROSITE" id="PS50090"/>
    </source>
</evidence>
<evidence type="ECO:0000256" key="4">
    <source>
        <dbReference type="ARBA" id="ARBA00023125"/>
    </source>
</evidence>
<dbReference type="EMBL" id="CABITT030000003">
    <property type="protein sequence ID" value="VVA97231.1"/>
    <property type="molecule type" value="Genomic_DNA"/>
</dbReference>
<dbReference type="GO" id="GO:0005634">
    <property type="term" value="C:nucleus"/>
    <property type="evidence" value="ECO:0007669"/>
    <property type="project" value="UniProtKB-SubCell"/>
</dbReference>
<evidence type="ECO:0000256" key="7">
    <source>
        <dbReference type="SAM" id="MobiDB-lite"/>
    </source>
</evidence>
<gene>
    <name evidence="10" type="ORF">ANE_LOCUS7676</name>
</gene>
<keyword evidence="6" id="KW-0539">Nucleus</keyword>
<dbReference type="PROSITE" id="PS50090">
    <property type="entry name" value="MYB_LIKE"/>
    <property type="match status" value="1"/>
</dbReference>
<protein>
    <submittedName>
        <fullName evidence="10">Uncharacterized protein</fullName>
    </submittedName>
</protein>
<evidence type="ECO:0000259" key="9">
    <source>
        <dbReference type="PROSITE" id="PS51294"/>
    </source>
</evidence>
<reference evidence="10" key="1">
    <citation type="submission" date="2019-07" db="EMBL/GenBank/DDBJ databases">
        <authorList>
            <person name="Dittberner H."/>
        </authorList>
    </citation>
    <scope>NUCLEOTIDE SEQUENCE [LARGE SCALE GENOMIC DNA]</scope>
</reference>
<name>A0A565B6G6_9BRAS</name>
<accession>A0A565B6G6</accession>
<dbReference type="PROSITE" id="PS51294">
    <property type="entry name" value="HTH_MYB"/>
    <property type="match status" value="1"/>
</dbReference>
<dbReference type="Pfam" id="PF00249">
    <property type="entry name" value="Myb_DNA-binding"/>
    <property type="match status" value="1"/>
</dbReference>
<proteinExistence type="predicted"/>
<organism evidence="10 11">
    <name type="scientific">Arabis nemorensis</name>
    <dbReference type="NCBI Taxonomy" id="586526"/>
    <lineage>
        <taxon>Eukaryota</taxon>
        <taxon>Viridiplantae</taxon>
        <taxon>Streptophyta</taxon>
        <taxon>Embryophyta</taxon>
        <taxon>Tracheophyta</taxon>
        <taxon>Spermatophyta</taxon>
        <taxon>Magnoliopsida</taxon>
        <taxon>eudicotyledons</taxon>
        <taxon>Gunneridae</taxon>
        <taxon>Pentapetalae</taxon>
        <taxon>rosids</taxon>
        <taxon>malvids</taxon>
        <taxon>Brassicales</taxon>
        <taxon>Brassicaceae</taxon>
        <taxon>Arabideae</taxon>
        <taxon>Arabis</taxon>
    </lineage>
</organism>
<dbReference type="Gene3D" id="1.10.10.60">
    <property type="entry name" value="Homeodomain-like"/>
    <property type="match status" value="1"/>
</dbReference>
<dbReference type="OrthoDB" id="2143914at2759"/>
<evidence type="ECO:0000256" key="3">
    <source>
        <dbReference type="ARBA" id="ARBA00023015"/>
    </source>
</evidence>
<evidence type="ECO:0000313" key="11">
    <source>
        <dbReference type="Proteomes" id="UP000489600"/>
    </source>
</evidence>